<proteinExistence type="predicted"/>
<protein>
    <submittedName>
        <fullName evidence="1">Uncharacterized protein</fullName>
    </submittedName>
</protein>
<keyword evidence="2" id="KW-1185">Reference proteome</keyword>
<evidence type="ECO:0000313" key="1">
    <source>
        <dbReference type="EMBL" id="GBM45603.1"/>
    </source>
</evidence>
<evidence type="ECO:0000313" key="2">
    <source>
        <dbReference type="Proteomes" id="UP000499080"/>
    </source>
</evidence>
<name>A0A4Y2FWD1_ARAVE</name>
<dbReference type="Proteomes" id="UP000499080">
    <property type="component" value="Unassembled WGS sequence"/>
</dbReference>
<dbReference type="EMBL" id="BGPR01001105">
    <property type="protein sequence ID" value="GBM45603.1"/>
    <property type="molecule type" value="Genomic_DNA"/>
</dbReference>
<gene>
    <name evidence="1" type="ORF">AVEN_86542_1</name>
</gene>
<comment type="caution">
    <text evidence="1">The sequence shown here is derived from an EMBL/GenBank/DDBJ whole genome shotgun (WGS) entry which is preliminary data.</text>
</comment>
<organism evidence="1 2">
    <name type="scientific">Araneus ventricosus</name>
    <name type="common">Orbweaver spider</name>
    <name type="synonym">Epeira ventricosa</name>
    <dbReference type="NCBI Taxonomy" id="182803"/>
    <lineage>
        <taxon>Eukaryota</taxon>
        <taxon>Metazoa</taxon>
        <taxon>Ecdysozoa</taxon>
        <taxon>Arthropoda</taxon>
        <taxon>Chelicerata</taxon>
        <taxon>Arachnida</taxon>
        <taxon>Araneae</taxon>
        <taxon>Araneomorphae</taxon>
        <taxon>Entelegynae</taxon>
        <taxon>Araneoidea</taxon>
        <taxon>Araneidae</taxon>
        <taxon>Araneus</taxon>
    </lineage>
</organism>
<accession>A0A4Y2FWD1</accession>
<dbReference type="AlphaFoldDB" id="A0A4Y2FWD1"/>
<sequence>MSVRLQVHTSSEHNVQWSDDGKTFIYLSRLFRLSGCGSRPNSGHVVFHLPSTPHLSTSFLVQSVTHFFKGNHSLPFGYRKNLNFLRCDTRSGFLIRKGKENRHLVSERESMCECLLI</sequence>
<reference evidence="1 2" key="1">
    <citation type="journal article" date="2019" name="Sci. Rep.">
        <title>Orb-weaving spider Araneus ventricosus genome elucidates the spidroin gene catalogue.</title>
        <authorList>
            <person name="Kono N."/>
            <person name="Nakamura H."/>
            <person name="Ohtoshi R."/>
            <person name="Moran D.A.P."/>
            <person name="Shinohara A."/>
            <person name="Yoshida Y."/>
            <person name="Fujiwara M."/>
            <person name="Mori M."/>
            <person name="Tomita M."/>
            <person name="Arakawa K."/>
        </authorList>
    </citation>
    <scope>NUCLEOTIDE SEQUENCE [LARGE SCALE GENOMIC DNA]</scope>
</reference>